<feature type="signal peptide" evidence="1">
    <location>
        <begin position="1"/>
        <end position="30"/>
    </location>
</feature>
<accession>A0A084U7Q2</accession>
<reference evidence="2 3" key="1">
    <citation type="submission" date="2014-05" db="EMBL/GenBank/DDBJ databases">
        <title>Draft Genome Sequence of Nitratireductor basaltis Strain UMTGB225, A Marine Bacterium Isolated from Green Barrel Tunicate.</title>
        <authorList>
            <person name="Gan H.Y."/>
        </authorList>
    </citation>
    <scope>NUCLEOTIDE SEQUENCE [LARGE SCALE GENOMIC DNA]</scope>
    <source>
        <strain evidence="2 3">UMTGB225</strain>
    </source>
</reference>
<keyword evidence="3" id="KW-1185">Reference proteome</keyword>
<dbReference type="PATRIC" id="fig|472175.3.peg.1"/>
<dbReference type="EMBL" id="JMQM01000001">
    <property type="protein sequence ID" value="KFB08988.1"/>
    <property type="molecule type" value="Genomic_DNA"/>
</dbReference>
<dbReference type="AlphaFoldDB" id="A0A084U7Q2"/>
<comment type="caution">
    <text evidence="2">The sequence shown here is derived from an EMBL/GenBank/DDBJ whole genome shotgun (WGS) entry which is preliminary data.</text>
</comment>
<evidence type="ECO:0000313" key="2">
    <source>
        <dbReference type="EMBL" id="KFB08988.1"/>
    </source>
</evidence>
<dbReference type="Proteomes" id="UP000053675">
    <property type="component" value="Unassembled WGS sequence"/>
</dbReference>
<evidence type="ECO:0000313" key="3">
    <source>
        <dbReference type="Proteomes" id="UP000053675"/>
    </source>
</evidence>
<name>A0A084U7Q2_9HYPH</name>
<evidence type="ECO:0000256" key="1">
    <source>
        <dbReference type="SAM" id="SignalP"/>
    </source>
</evidence>
<dbReference type="STRING" id="472175.EL18_00002"/>
<dbReference type="eggNOG" id="ENOG502ZN7B">
    <property type="taxonomic scope" value="Bacteria"/>
</dbReference>
<proteinExistence type="predicted"/>
<gene>
    <name evidence="2" type="ORF">EL18_00002</name>
</gene>
<feature type="chain" id="PRO_5001783119" evidence="1">
    <location>
        <begin position="31"/>
        <end position="448"/>
    </location>
</feature>
<keyword evidence="1" id="KW-0732">Signal</keyword>
<protein>
    <submittedName>
        <fullName evidence="2">Uncharacterized protein</fullName>
    </submittedName>
</protein>
<organism evidence="2 3">
    <name type="scientific">Nitratireductor basaltis</name>
    <dbReference type="NCBI Taxonomy" id="472175"/>
    <lineage>
        <taxon>Bacteria</taxon>
        <taxon>Pseudomonadati</taxon>
        <taxon>Pseudomonadota</taxon>
        <taxon>Alphaproteobacteria</taxon>
        <taxon>Hyphomicrobiales</taxon>
        <taxon>Phyllobacteriaceae</taxon>
        <taxon>Nitratireductor</taxon>
    </lineage>
</organism>
<sequence>MIRRLTSRMNSLIRALAVAVLLATVSAVGAGAQNQVSDEIAARSVILSLFTISSMMEQQGAGLKGGGPVMTSFRAFLAPELIEAIASGEAGFRPLAGTREGSVDDYELRKAEKQSAGEIIFEAAVESQGKVRLISFSVVQSKGRPLITRIWGDGWSFGRVGADAAQAAPGGTMQAGLKQPPDKEQQQALAAADEGATAASASLAGAAGLSLPFQDAFDGTALGPQWTVVGEAPDKFVVEGGVIYTIATGGDDSFRKEGSENIFRLGAAPEGDFDMTLTGRLEAKTGREGVWVGLYEDATSFVAGTLHVYTSGCGPYLSLRIVNRQPVTNAEKSLTSEFDDNLFDKGPILSDYCSGGNRKIGDTILSGINQRGFSVTLSRRGFRYFATAELDLPEFGDYPGGKFTATTRNVARTTAAGAPAFMLGQLQKAGEGESVAQFDGFSISAPPR</sequence>